<feature type="region of interest" description="Disordered" evidence="1">
    <location>
        <begin position="25"/>
        <end position="72"/>
    </location>
</feature>
<feature type="compositionally biased region" description="Basic and acidic residues" evidence="1">
    <location>
        <begin position="46"/>
        <end position="58"/>
    </location>
</feature>
<organism evidence="2 3">
    <name type="scientific">Pleurodeles waltl</name>
    <name type="common">Iberian ribbed newt</name>
    <dbReference type="NCBI Taxonomy" id="8319"/>
    <lineage>
        <taxon>Eukaryota</taxon>
        <taxon>Metazoa</taxon>
        <taxon>Chordata</taxon>
        <taxon>Craniata</taxon>
        <taxon>Vertebrata</taxon>
        <taxon>Euteleostomi</taxon>
        <taxon>Amphibia</taxon>
        <taxon>Batrachia</taxon>
        <taxon>Caudata</taxon>
        <taxon>Salamandroidea</taxon>
        <taxon>Salamandridae</taxon>
        <taxon>Pleurodelinae</taxon>
        <taxon>Pleurodeles</taxon>
    </lineage>
</organism>
<accession>A0AAV7SQK8</accession>
<name>A0AAV7SQK8_PLEWA</name>
<dbReference type="AlphaFoldDB" id="A0AAV7SQK8"/>
<evidence type="ECO:0000313" key="2">
    <source>
        <dbReference type="EMBL" id="KAJ1166393.1"/>
    </source>
</evidence>
<comment type="caution">
    <text evidence="2">The sequence shown here is derived from an EMBL/GenBank/DDBJ whole genome shotgun (WGS) entry which is preliminary data.</text>
</comment>
<keyword evidence="3" id="KW-1185">Reference proteome</keyword>
<reference evidence="2" key="1">
    <citation type="journal article" date="2022" name="bioRxiv">
        <title>Sequencing and chromosome-scale assembly of the giantPleurodeles waltlgenome.</title>
        <authorList>
            <person name="Brown T."/>
            <person name="Elewa A."/>
            <person name="Iarovenko S."/>
            <person name="Subramanian E."/>
            <person name="Araus A.J."/>
            <person name="Petzold A."/>
            <person name="Susuki M."/>
            <person name="Suzuki K.-i.T."/>
            <person name="Hayashi T."/>
            <person name="Toyoda A."/>
            <person name="Oliveira C."/>
            <person name="Osipova E."/>
            <person name="Leigh N.D."/>
            <person name="Simon A."/>
            <person name="Yun M.H."/>
        </authorList>
    </citation>
    <scope>NUCLEOTIDE SEQUENCE</scope>
    <source>
        <strain evidence="2">20211129_DDA</strain>
        <tissue evidence="2">Liver</tissue>
    </source>
</reference>
<evidence type="ECO:0000313" key="3">
    <source>
        <dbReference type="Proteomes" id="UP001066276"/>
    </source>
</evidence>
<dbReference type="EMBL" id="JANPWB010000008">
    <property type="protein sequence ID" value="KAJ1166393.1"/>
    <property type="molecule type" value="Genomic_DNA"/>
</dbReference>
<protein>
    <submittedName>
        <fullName evidence="2">Uncharacterized protein</fullName>
    </submittedName>
</protein>
<evidence type="ECO:0000256" key="1">
    <source>
        <dbReference type="SAM" id="MobiDB-lite"/>
    </source>
</evidence>
<dbReference type="Proteomes" id="UP001066276">
    <property type="component" value="Chromosome 4_2"/>
</dbReference>
<feature type="compositionally biased region" description="Basic and acidic residues" evidence="1">
    <location>
        <begin position="1"/>
        <end position="11"/>
    </location>
</feature>
<feature type="region of interest" description="Disordered" evidence="1">
    <location>
        <begin position="1"/>
        <end position="20"/>
    </location>
</feature>
<sequence>MVETGMGRDEELPIPSSYGDICLPRRAQQTKEAHDVASTAPSSAPDRSEGERGLEKPSEVVSPEVTPRKGLDRYNLRTPNLCTGEIERLQFVNLLSEKNVFRRKRGIKKTKEANKERVDGGKLDA</sequence>
<gene>
    <name evidence="2" type="ORF">NDU88_006797</name>
</gene>
<proteinExistence type="predicted"/>